<dbReference type="PANTHER" id="PTHR34294:SF1">
    <property type="entry name" value="TRANSCRIPTIONAL REGULATOR LSRR"/>
    <property type="match status" value="1"/>
</dbReference>
<name>A0ABW9XID6_9BACL</name>
<dbReference type="SUPFAM" id="SSF46689">
    <property type="entry name" value="Homeodomain-like"/>
    <property type="match status" value="1"/>
</dbReference>
<dbReference type="EMBL" id="JAAAMV010000001">
    <property type="protein sequence ID" value="NBD22367.1"/>
    <property type="molecule type" value="Genomic_DNA"/>
</dbReference>
<organism evidence="7 8">
    <name type="scientific">Paenibacillus glycinis</name>
    <dbReference type="NCBI Taxonomy" id="2697035"/>
    <lineage>
        <taxon>Bacteria</taxon>
        <taxon>Bacillati</taxon>
        <taxon>Bacillota</taxon>
        <taxon>Bacilli</taxon>
        <taxon>Bacillales</taxon>
        <taxon>Paenibacillaceae</taxon>
        <taxon>Paenibacillus</taxon>
    </lineage>
</organism>
<keyword evidence="8" id="KW-1185">Reference proteome</keyword>
<dbReference type="InterPro" id="IPR007630">
    <property type="entry name" value="RNA_pol_sigma70_r4"/>
</dbReference>
<keyword evidence="3" id="KW-0238">DNA-binding</keyword>
<gene>
    <name evidence="7" type="ORF">GT019_00630</name>
</gene>
<evidence type="ECO:0000256" key="4">
    <source>
        <dbReference type="ARBA" id="ARBA00023163"/>
    </source>
</evidence>
<comment type="caution">
    <text evidence="7">The sequence shown here is derived from an EMBL/GenBank/DDBJ whole genome shotgun (WGS) entry which is preliminary data.</text>
</comment>
<dbReference type="Pfam" id="PF04198">
    <property type="entry name" value="Sugar-bind"/>
    <property type="match status" value="1"/>
</dbReference>
<evidence type="ECO:0000256" key="1">
    <source>
        <dbReference type="ARBA" id="ARBA00010466"/>
    </source>
</evidence>
<evidence type="ECO:0000259" key="5">
    <source>
        <dbReference type="Pfam" id="PF04198"/>
    </source>
</evidence>
<evidence type="ECO:0000313" key="7">
    <source>
        <dbReference type="EMBL" id="NBD22367.1"/>
    </source>
</evidence>
<dbReference type="InterPro" id="IPR007324">
    <property type="entry name" value="Sugar-bd_dom_put"/>
</dbReference>
<dbReference type="RefSeq" id="WP_161740172.1">
    <property type="nucleotide sequence ID" value="NZ_JAAAMV010000001.1"/>
</dbReference>
<sequence length="323" mass="34986">MSEINLERRRILVKICQLYYEDGLNQQEIAKRLGISRPHVSRMLTAAKNEGIVRITIQNPFSGEQELEKRFAETFGIQDAIIIDASAGDPAKLRAQLGRTGAALLESVLMDGDIVGIMAGRTVASAAEELDYFAREELRFVPLIGGWGSEGGNWHANSNTMAFANRLKAKYWMMHAPATVASVETGRLLRQEPEIAKVLQLARQSRVAVISIGEVDDQATMVESGSMNPADVGDLEALGAAANLCASFIDAEGRELDFPERQRWIGLSASELRAIPTVIGMAGGERKVKAITAALRGKWIDILVTDAATARAVLAFHQGGGTN</sequence>
<feature type="domain" description="Sugar-binding" evidence="5">
    <location>
        <begin position="60"/>
        <end position="315"/>
    </location>
</feature>
<dbReference type="Gene3D" id="1.10.10.60">
    <property type="entry name" value="Homeodomain-like"/>
    <property type="match status" value="1"/>
</dbReference>
<evidence type="ECO:0000256" key="3">
    <source>
        <dbReference type="ARBA" id="ARBA00023125"/>
    </source>
</evidence>
<dbReference type="InterPro" id="IPR037171">
    <property type="entry name" value="NagB/RpiA_transferase-like"/>
</dbReference>
<reference evidence="7 8" key="1">
    <citation type="submission" date="2020-01" db="EMBL/GenBank/DDBJ databases">
        <title>Paenibacillus soybeanensis sp. nov. isolated from the nodules of soybean (Glycine max(L.) Merr).</title>
        <authorList>
            <person name="Wang H."/>
        </authorList>
    </citation>
    <scope>NUCLEOTIDE SEQUENCE [LARGE SCALE GENOMIC DNA]</scope>
    <source>
        <strain evidence="7 8">T1</strain>
    </source>
</reference>
<keyword evidence="4" id="KW-0804">Transcription</keyword>
<dbReference type="InterPro" id="IPR051054">
    <property type="entry name" value="SorC_transcr_regulators"/>
</dbReference>
<dbReference type="Pfam" id="PF04545">
    <property type="entry name" value="Sigma70_r4"/>
    <property type="match status" value="1"/>
</dbReference>
<proteinExistence type="inferred from homology"/>
<accession>A0ABW9XID6</accession>
<evidence type="ECO:0000256" key="2">
    <source>
        <dbReference type="ARBA" id="ARBA00023015"/>
    </source>
</evidence>
<keyword evidence="2" id="KW-0805">Transcription regulation</keyword>
<protein>
    <submittedName>
        <fullName evidence="7">Helix-turn-helix domain-containing protein</fullName>
    </submittedName>
</protein>
<comment type="similarity">
    <text evidence="1">Belongs to the SorC transcriptional regulatory family.</text>
</comment>
<dbReference type="InterPro" id="IPR009057">
    <property type="entry name" value="Homeodomain-like_sf"/>
</dbReference>
<evidence type="ECO:0000259" key="6">
    <source>
        <dbReference type="Pfam" id="PF04545"/>
    </source>
</evidence>
<evidence type="ECO:0000313" key="8">
    <source>
        <dbReference type="Proteomes" id="UP000665561"/>
    </source>
</evidence>
<dbReference type="PANTHER" id="PTHR34294">
    <property type="entry name" value="TRANSCRIPTIONAL REGULATOR-RELATED"/>
    <property type="match status" value="1"/>
</dbReference>
<dbReference type="Proteomes" id="UP000665561">
    <property type="component" value="Unassembled WGS sequence"/>
</dbReference>
<feature type="domain" description="RNA polymerase sigma-70 region 4" evidence="6">
    <location>
        <begin position="17"/>
        <end position="46"/>
    </location>
</feature>
<dbReference type="SUPFAM" id="SSF100950">
    <property type="entry name" value="NagB/RpiA/CoA transferase-like"/>
    <property type="match status" value="1"/>
</dbReference>
<dbReference type="Gene3D" id="3.40.50.1360">
    <property type="match status" value="1"/>
</dbReference>